<dbReference type="Pfam" id="PF13041">
    <property type="entry name" value="PPR_2"/>
    <property type="match status" value="1"/>
</dbReference>
<dbReference type="InterPro" id="IPR046960">
    <property type="entry name" value="PPR_At4g14850-like_plant"/>
</dbReference>
<dbReference type="PANTHER" id="PTHR47926">
    <property type="entry name" value="PENTATRICOPEPTIDE REPEAT-CONTAINING PROTEIN"/>
    <property type="match status" value="1"/>
</dbReference>
<dbReference type="PANTHER" id="PTHR47926:SF359">
    <property type="entry name" value="PENTACOTRIPEPTIDE-REPEAT REGION OF PRORP DOMAIN-CONTAINING PROTEIN"/>
    <property type="match status" value="1"/>
</dbReference>
<keyword evidence="1" id="KW-0677">Repeat</keyword>
<feature type="region of interest" description="Disordered" evidence="2">
    <location>
        <begin position="41"/>
        <end position="66"/>
    </location>
</feature>
<evidence type="ECO:0000313" key="3">
    <source>
        <dbReference type="EMBL" id="CAI9277706.1"/>
    </source>
</evidence>
<dbReference type="NCBIfam" id="TIGR00756">
    <property type="entry name" value="PPR"/>
    <property type="match status" value="1"/>
</dbReference>
<organism evidence="3 4">
    <name type="scientific">Lactuca saligna</name>
    <name type="common">Willowleaf lettuce</name>
    <dbReference type="NCBI Taxonomy" id="75948"/>
    <lineage>
        <taxon>Eukaryota</taxon>
        <taxon>Viridiplantae</taxon>
        <taxon>Streptophyta</taxon>
        <taxon>Embryophyta</taxon>
        <taxon>Tracheophyta</taxon>
        <taxon>Spermatophyta</taxon>
        <taxon>Magnoliopsida</taxon>
        <taxon>eudicotyledons</taxon>
        <taxon>Gunneridae</taxon>
        <taxon>Pentapetalae</taxon>
        <taxon>asterids</taxon>
        <taxon>campanulids</taxon>
        <taxon>Asterales</taxon>
        <taxon>Asteraceae</taxon>
        <taxon>Cichorioideae</taxon>
        <taxon>Cichorieae</taxon>
        <taxon>Lactucinae</taxon>
        <taxon>Lactuca</taxon>
    </lineage>
</organism>
<keyword evidence="4" id="KW-1185">Reference proteome</keyword>
<dbReference type="InterPro" id="IPR011990">
    <property type="entry name" value="TPR-like_helical_dom_sf"/>
</dbReference>
<evidence type="ECO:0000256" key="2">
    <source>
        <dbReference type="SAM" id="MobiDB-lite"/>
    </source>
</evidence>
<protein>
    <recommendedName>
        <fullName evidence="5">Pentatricopeptide repeat-containing protein</fullName>
    </recommendedName>
</protein>
<gene>
    <name evidence="3" type="ORF">LSALG_LOCUS17618</name>
</gene>
<evidence type="ECO:0000256" key="1">
    <source>
        <dbReference type="ARBA" id="ARBA00022737"/>
    </source>
</evidence>
<dbReference type="Pfam" id="PF01535">
    <property type="entry name" value="PPR"/>
    <property type="match status" value="1"/>
</dbReference>
<proteinExistence type="predicted"/>
<reference evidence="3" key="1">
    <citation type="submission" date="2023-04" db="EMBL/GenBank/DDBJ databases">
        <authorList>
            <person name="Vijverberg K."/>
            <person name="Xiong W."/>
            <person name="Schranz E."/>
        </authorList>
    </citation>
    <scope>NUCLEOTIDE SEQUENCE</scope>
</reference>
<name>A0AA36DZW6_LACSI</name>
<evidence type="ECO:0008006" key="5">
    <source>
        <dbReference type="Google" id="ProtNLM"/>
    </source>
</evidence>
<dbReference type="EMBL" id="OX465079">
    <property type="protein sequence ID" value="CAI9277706.1"/>
    <property type="molecule type" value="Genomic_DNA"/>
</dbReference>
<dbReference type="Proteomes" id="UP001177003">
    <property type="component" value="Chromosome 3"/>
</dbReference>
<feature type="compositionally biased region" description="Polar residues" evidence="2">
    <location>
        <begin position="52"/>
        <end position="64"/>
    </location>
</feature>
<dbReference type="AlphaFoldDB" id="A0AA36DZW6"/>
<dbReference type="GO" id="GO:0003723">
    <property type="term" value="F:RNA binding"/>
    <property type="evidence" value="ECO:0007669"/>
    <property type="project" value="InterPro"/>
</dbReference>
<dbReference type="GO" id="GO:0009451">
    <property type="term" value="P:RNA modification"/>
    <property type="evidence" value="ECO:0007669"/>
    <property type="project" value="InterPro"/>
</dbReference>
<accession>A0AA36DZW6</accession>
<sequence length="169" mass="18962">MTVGKGKCFFDSLVADNSIHIRLTMSSSLLPLSFSMNSSSSSPTRQALRHASSLQLPAPSNTPSHVRWTKDELHQQPRPKTVRYRLSQLCREGQPHLARQLFDEIPSPTTVVWNAIIIGFICNNMPHEAILLYSQMKSNSFLSDSYTYSSILKACAQTQSLRIVACMMM</sequence>
<evidence type="ECO:0000313" key="4">
    <source>
        <dbReference type="Proteomes" id="UP001177003"/>
    </source>
</evidence>
<dbReference type="Gene3D" id="1.25.40.10">
    <property type="entry name" value="Tetratricopeptide repeat domain"/>
    <property type="match status" value="1"/>
</dbReference>
<dbReference type="InterPro" id="IPR002885">
    <property type="entry name" value="PPR_rpt"/>
</dbReference>